<protein>
    <submittedName>
        <fullName evidence="1">Uncharacterized protein</fullName>
    </submittedName>
</protein>
<feature type="non-terminal residue" evidence="1">
    <location>
        <position position="1"/>
    </location>
</feature>
<dbReference type="EMBL" id="LAZR01040348">
    <property type="protein sequence ID" value="KKL14717.1"/>
    <property type="molecule type" value="Genomic_DNA"/>
</dbReference>
<reference evidence="1" key="1">
    <citation type="journal article" date="2015" name="Nature">
        <title>Complex archaea that bridge the gap between prokaryotes and eukaryotes.</title>
        <authorList>
            <person name="Spang A."/>
            <person name="Saw J.H."/>
            <person name="Jorgensen S.L."/>
            <person name="Zaremba-Niedzwiedzka K."/>
            <person name="Martijn J."/>
            <person name="Lind A.E."/>
            <person name="van Eijk R."/>
            <person name="Schleper C."/>
            <person name="Guy L."/>
            <person name="Ettema T.J."/>
        </authorList>
    </citation>
    <scope>NUCLEOTIDE SEQUENCE</scope>
</reference>
<organism evidence="1">
    <name type="scientific">marine sediment metagenome</name>
    <dbReference type="NCBI Taxonomy" id="412755"/>
    <lineage>
        <taxon>unclassified sequences</taxon>
        <taxon>metagenomes</taxon>
        <taxon>ecological metagenomes</taxon>
    </lineage>
</organism>
<dbReference type="AlphaFoldDB" id="A0A0F9BLK4"/>
<name>A0A0F9BLK4_9ZZZZ</name>
<comment type="caution">
    <text evidence="1">The sequence shown here is derived from an EMBL/GenBank/DDBJ whole genome shotgun (WGS) entry which is preliminary data.</text>
</comment>
<proteinExistence type="predicted"/>
<evidence type="ECO:0000313" key="1">
    <source>
        <dbReference type="EMBL" id="KKL14717.1"/>
    </source>
</evidence>
<gene>
    <name evidence="1" type="ORF">LCGC14_2512890</name>
</gene>
<accession>A0A0F9BLK4</accession>
<sequence>VEAALDSLGDAGLAKNYHGIQGTITTMSGDEAEKPHGAIAMEFLYTVHTASGAPDVAL</sequence>